<protein>
    <submittedName>
        <fullName evidence="2">Peptidoglycan DD-metalloendopeptidase family protein</fullName>
    </submittedName>
</protein>
<dbReference type="PANTHER" id="PTHR21666">
    <property type="entry name" value="PEPTIDASE-RELATED"/>
    <property type="match status" value="1"/>
</dbReference>
<evidence type="ECO:0000259" key="1">
    <source>
        <dbReference type="Pfam" id="PF01551"/>
    </source>
</evidence>
<keyword evidence="3" id="KW-1185">Reference proteome</keyword>
<sequence length="183" mass="21001">MDYPEELFVFDLSERYDPEFISSKSWAIGKYNEKRTRMYTADQYEGKRNIHMGIDIWTNAGAPVYAFYDGELAYKENHAQKGNYGPTLVTRHEFEDTTLFALYGHLSEACLDQWEVGQSVEKGEKIAELGEEKINGGWVPHLHFQISIKDPGEADMPGVVADEFHEQALKLYPDPRIVLGDLY</sequence>
<evidence type="ECO:0000313" key="2">
    <source>
        <dbReference type="EMBL" id="NGP77026.1"/>
    </source>
</evidence>
<accession>A0A6M1SYJ3</accession>
<dbReference type="AlphaFoldDB" id="A0A6M1SYJ3"/>
<gene>
    <name evidence="2" type="ORF">G3570_10305</name>
</gene>
<dbReference type="InterPro" id="IPR011055">
    <property type="entry name" value="Dup_hybrid_motif"/>
</dbReference>
<dbReference type="PANTHER" id="PTHR21666:SF270">
    <property type="entry name" value="MUREIN HYDROLASE ACTIVATOR ENVC"/>
    <property type="match status" value="1"/>
</dbReference>
<comment type="caution">
    <text evidence="2">The sequence shown here is derived from an EMBL/GenBank/DDBJ whole genome shotgun (WGS) entry which is preliminary data.</text>
</comment>
<dbReference type="Pfam" id="PF01551">
    <property type="entry name" value="Peptidase_M23"/>
    <property type="match status" value="1"/>
</dbReference>
<name>A0A6M1SYJ3_9BACT</name>
<organism evidence="2 3">
    <name type="scientific">Halalkalibaculum roseum</name>
    <dbReference type="NCBI Taxonomy" id="2709311"/>
    <lineage>
        <taxon>Bacteria</taxon>
        <taxon>Pseudomonadati</taxon>
        <taxon>Balneolota</taxon>
        <taxon>Balneolia</taxon>
        <taxon>Balneolales</taxon>
        <taxon>Balneolaceae</taxon>
        <taxon>Halalkalibaculum</taxon>
    </lineage>
</organism>
<dbReference type="InterPro" id="IPR016047">
    <property type="entry name" value="M23ase_b-sheet_dom"/>
</dbReference>
<evidence type="ECO:0000313" key="3">
    <source>
        <dbReference type="Proteomes" id="UP000473278"/>
    </source>
</evidence>
<dbReference type="Proteomes" id="UP000473278">
    <property type="component" value="Unassembled WGS sequence"/>
</dbReference>
<feature type="domain" description="M23ase beta-sheet core" evidence="1">
    <location>
        <begin position="50"/>
        <end position="149"/>
    </location>
</feature>
<dbReference type="Gene3D" id="2.70.70.10">
    <property type="entry name" value="Glucose Permease (Domain IIA)"/>
    <property type="match status" value="1"/>
</dbReference>
<dbReference type="CDD" id="cd12797">
    <property type="entry name" value="M23_peptidase"/>
    <property type="match status" value="1"/>
</dbReference>
<dbReference type="EMBL" id="JAALLT010000003">
    <property type="protein sequence ID" value="NGP77026.1"/>
    <property type="molecule type" value="Genomic_DNA"/>
</dbReference>
<proteinExistence type="predicted"/>
<dbReference type="SUPFAM" id="SSF51261">
    <property type="entry name" value="Duplicated hybrid motif"/>
    <property type="match status" value="1"/>
</dbReference>
<dbReference type="GO" id="GO:0004222">
    <property type="term" value="F:metalloendopeptidase activity"/>
    <property type="evidence" value="ECO:0007669"/>
    <property type="project" value="TreeGrafter"/>
</dbReference>
<dbReference type="InterPro" id="IPR050570">
    <property type="entry name" value="Cell_wall_metabolism_enzyme"/>
</dbReference>
<reference evidence="2 3" key="1">
    <citation type="submission" date="2020-02" db="EMBL/GenBank/DDBJ databases">
        <title>Balneolaceae bacterium YR4-1, complete genome.</title>
        <authorList>
            <person name="Li Y."/>
            <person name="Wu S."/>
        </authorList>
    </citation>
    <scope>NUCLEOTIDE SEQUENCE [LARGE SCALE GENOMIC DNA]</scope>
    <source>
        <strain evidence="2 3">YR4-1</strain>
    </source>
</reference>